<feature type="region of interest" description="Disordered" evidence="2">
    <location>
        <begin position="37"/>
        <end position="62"/>
    </location>
</feature>
<dbReference type="SUPFAM" id="SSF53850">
    <property type="entry name" value="Periplasmic binding protein-like II"/>
    <property type="match status" value="1"/>
</dbReference>
<dbReference type="PANTHER" id="PTHR35936">
    <property type="entry name" value="MEMBRANE-BOUND LYTIC MUREIN TRANSGLYCOSYLASE F"/>
    <property type="match status" value="1"/>
</dbReference>
<dbReference type="Pfam" id="PF00497">
    <property type="entry name" value="SBP_bac_3"/>
    <property type="match status" value="1"/>
</dbReference>
<evidence type="ECO:0000256" key="2">
    <source>
        <dbReference type="SAM" id="MobiDB-lite"/>
    </source>
</evidence>
<evidence type="ECO:0000313" key="5">
    <source>
        <dbReference type="EMBL" id="MDE1656698.1"/>
    </source>
</evidence>
<keyword evidence="6" id="KW-1185">Reference proteome</keyword>
<proteinExistence type="predicted"/>
<accession>A0ABT5V6V2</accession>
<reference evidence="5 6" key="1">
    <citation type="submission" date="2023-02" db="EMBL/GenBank/DDBJ databases">
        <title>Defining the Infant Male Urobiome and Moving Towards Mechanisms in Urobiome Research.</title>
        <authorList>
            <person name="Reasoner S."/>
            <person name="Flores V."/>
            <person name="Van Horn G."/>
            <person name="Morales G."/>
            <person name="Peard L."/>
            <person name="Abelson B."/>
            <person name="Manuel C."/>
            <person name="Lee J."/>
            <person name="Baker B."/>
            <person name="Williams T."/>
            <person name="Schmitz J."/>
            <person name="Clayton D."/>
            <person name="Hadjifrangiskou M."/>
        </authorList>
    </citation>
    <scope>NUCLEOTIDE SEQUENCE [LARGE SCALE GENOMIC DNA]</scope>
    <source>
        <strain evidence="5 6">AS1053</strain>
    </source>
</reference>
<feature type="compositionally biased region" description="Low complexity" evidence="2">
    <location>
        <begin position="37"/>
        <end position="60"/>
    </location>
</feature>
<dbReference type="EMBL" id="JARBHI010000013">
    <property type="protein sequence ID" value="MDE1656698.1"/>
    <property type="molecule type" value="Genomic_DNA"/>
</dbReference>
<dbReference type="Gene3D" id="3.40.190.10">
    <property type="entry name" value="Periplasmic binding protein-like II"/>
    <property type="match status" value="2"/>
</dbReference>
<evidence type="ECO:0000256" key="1">
    <source>
        <dbReference type="ARBA" id="ARBA00022729"/>
    </source>
</evidence>
<dbReference type="PANTHER" id="PTHR35936:SF17">
    <property type="entry name" value="ARGININE-BINDING EXTRACELLULAR PROTEIN ARTP"/>
    <property type="match status" value="1"/>
</dbReference>
<evidence type="ECO:0000259" key="4">
    <source>
        <dbReference type="SMART" id="SM00062"/>
    </source>
</evidence>
<feature type="chain" id="PRO_5045210380" evidence="3">
    <location>
        <begin position="22"/>
        <end position="307"/>
    </location>
</feature>
<name>A0ABT5V6V2_9ACTO</name>
<gene>
    <name evidence="5" type="ORF">PWJ81_06410</name>
</gene>
<dbReference type="GeneID" id="83608320"/>
<evidence type="ECO:0000256" key="3">
    <source>
        <dbReference type="SAM" id="SignalP"/>
    </source>
</evidence>
<feature type="domain" description="Solute-binding protein family 3/N-terminal" evidence="4">
    <location>
        <begin position="71"/>
        <end position="290"/>
    </location>
</feature>
<organism evidence="5 6">
    <name type="scientific">Actinotignum sanguinis</name>
    <dbReference type="NCBI Taxonomy" id="1445614"/>
    <lineage>
        <taxon>Bacteria</taxon>
        <taxon>Bacillati</taxon>
        <taxon>Actinomycetota</taxon>
        <taxon>Actinomycetes</taxon>
        <taxon>Actinomycetales</taxon>
        <taxon>Actinomycetaceae</taxon>
        <taxon>Actinotignum</taxon>
    </lineage>
</organism>
<comment type="caution">
    <text evidence="5">The sequence shown here is derived from an EMBL/GenBank/DDBJ whole genome shotgun (WGS) entry which is preliminary data.</text>
</comment>
<dbReference type="RefSeq" id="WP_274733495.1">
    <property type="nucleotide sequence ID" value="NZ_CAMXYX010000013.1"/>
</dbReference>
<protein>
    <submittedName>
        <fullName evidence="5">Transporter substrate-binding domain-containing protein</fullName>
    </submittedName>
</protein>
<keyword evidence="1 3" id="KW-0732">Signal</keyword>
<evidence type="ECO:0000313" key="6">
    <source>
        <dbReference type="Proteomes" id="UP001219297"/>
    </source>
</evidence>
<dbReference type="InterPro" id="IPR001638">
    <property type="entry name" value="Solute-binding_3/MltF_N"/>
</dbReference>
<feature type="signal peptide" evidence="3">
    <location>
        <begin position="1"/>
        <end position="21"/>
    </location>
</feature>
<sequence length="307" mass="32669">MASAQTSRIRRRVLGGLSALAALTMALTGCSSPDISGSGDSAAGTASGSGAGAESATVGARTPEQIKEAGTIKIGTFADKAPFGSLVGKNTYEGYDIVYGERIGKDLGVKVEWVPVDASSRVEFLKSGKVDIILANFTVTPERAAQVDFANPYMKVSFGAVSSAKNPVRSETELANKNIIIVKGTSQDAWITANHPEWKVTKYEQYTEATNALTDGRGDVWITDNTEALAFTEQNKDFVTGISSFGEESTIAAAVQQGNTQLRDWINNNLVELGKENFFHKNFEQTLAPVYGTAISPDELVIEGGAR</sequence>
<dbReference type="Proteomes" id="UP001219297">
    <property type="component" value="Unassembled WGS sequence"/>
</dbReference>
<dbReference type="SMART" id="SM00062">
    <property type="entry name" value="PBPb"/>
    <property type="match status" value="1"/>
</dbReference>